<feature type="transmembrane region" description="Helical" evidence="7">
    <location>
        <begin position="324"/>
        <end position="343"/>
    </location>
</feature>
<evidence type="ECO:0000256" key="1">
    <source>
        <dbReference type="ARBA" id="ARBA00004651"/>
    </source>
</evidence>
<evidence type="ECO:0000256" key="3">
    <source>
        <dbReference type="ARBA" id="ARBA00022475"/>
    </source>
</evidence>
<keyword evidence="4 7" id="KW-0812">Transmembrane</keyword>
<accession>A0ABW1IWF8</accession>
<reference evidence="10" key="1">
    <citation type="journal article" date="2019" name="Int. J. Syst. Evol. Microbiol.">
        <title>The Global Catalogue of Microorganisms (GCM) 10K type strain sequencing project: providing services to taxonomists for standard genome sequencing and annotation.</title>
        <authorList>
            <consortium name="The Broad Institute Genomics Platform"/>
            <consortium name="The Broad Institute Genome Sequencing Center for Infectious Disease"/>
            <person name="Wu L."/>
            <person name="Ma J."/>
        </authorList>
    </citation>
    <scope>NUCLEOTIDE SEQUENCE [LARGE SCALE GENOMIC DNA]</scope>
    <source>
        <strain evidence="10">CCM 8391</strain>
    </source>
</reference>
<feature type="transmembrane region" description="Helical" evidence="7">
    <location>
        <begin position="180"/>
        <end position="201"/>
    </location>
</feature>
<gene>
    <name evidence="9" type="primary">eccD</name>
    <name evidence="9" type="ORF">ACFQE5_00565</name>
</gene>
<comment type="similarity">
    <text evidence="2">Belongs to the EccD/Snm4 family.</text>
</comment>
<feature type="transmembrane region" description="Helical" evidence="7">
    <location>
        <begin position="440"/>
        <end position="460"/>
    </location>
</feature>
<feature type="transmembrane region" description="Helical" evidence="7">
    <location>
        <begin position="146"/>
        <end position="168"/>
    </location>
</feature>
<dbReference type="NCBIfam" id="TIGR03920">
    <property type="entry name" value="T7SS_EccD"/>
    <property type="match status" value="1"/>
</dbReference>
<evidence type="ECO:0000313" key="9">
    <source>
        <dbReference type="EMBL" id="MFC5992697.1"/>
    </source>
</evidence>
<dbReference type="Pfam" id="PF19053">
    <property type="entry name" value="EccD"/>
    <property type="match status" value="1"/>
</dbReference>
<keyword evidence="10" id="KW-1185">Reference proteome</keyword>
<feature type="domain" description="EccD-like transmembrane" evidence="8">
    <location>
        <begin position="117"/>
        <end position="462"/>
    </location>
</feature>
<feature type="transmembrane region" description="Helical" evidence="7">
    <location>
        <begin position="377"/>
        <end position="395"/>
    </location>
</feature>
<dbReference type="Pfam" id="PF08817">
    <property type="entry name" value="YukD"/>
    <property type="match status" value="1"/>
</dbReference>
<feature type="transmembrane region" description="Helical" evidence="7">
    <location>
        <begin position="207"/>
        <end position="227"/>
    </location>
</feature>
<feature type="transmembrane region" description="Helical" evidence="7">
    <location>
        <begin position="401"/>
        <end position="420"/>
    </location>
</feature>
<feature type="transmembrane region" description="Helical" evidence="7">
    <location>
        <begin position="258"/>
        <end position="277"/>
    </location>
</feature>
<proteinExistence type="inferred from homology"/>
<sequence length="463" mass="44983">MQSNPTFCRLSVLAPRSRVDLALPADVPLAELVPMVLELIGEPARSGPGRHPVPWRLSGPAGGPLPPDASLAQLGILDGELLRIGPDVPPPPAPVFDDPADALAATAAAHTGAGPSRGRGLGPAAVVVLAGVSGLMLAGIRTSAAGPWLVALAVVVGAFAAVAAVLHAARLSEADTPDRLGALTAVLAAVPLAAAAGWATLPGPPGPSHLLLAAVATGTVAAVGQLAVRVVTPLLVGLVVVAVAAGLGALALRWTGAAAGAVGSGVAAAALAIGPLLPGCALRLAAIPRPQVPTDARELVAADRGVELVPPAEFAERAELARGYLAGLVGGGAAAVAVGAWLAGGVPGWVGPAFAATAAAALLLRSRGFADPAPARALQLGGAAAALGALAPVALTTGPGVRGAVGFALLAAAAGTATIVSRAERAWSPVTRRAMDLLEVGLVVIAIPLAVGAAGLYGLVRGW</sequence>
<evidence type="ECO:0000313" key="10">
    <source>
        <dbReference type="Proteomes" id="UP001596302"/>
    </source>
</evidence>
<feature type="transmembrane region" description="Helical" evidence="7">
    <location>
        <begin position="120"/>
        <end position="140"/>
    </location>
</feature>
<dbReference type="InterPro" id="IPR024962">
    <property type="entry name" value="YukD-like"/>
</dbReference>
<dbReference type="EMBL" id="JBHSQW010000001">
    <property type="protein sequence ID" value="MFC5992697.1"/>
    <property type="molecule type" value="Genomic_DNA"/>
</dbReference>
<dbReference type="RefSeq" id="WP_379581499.1">
    <property type="nucleotide sequence ID" value="NZ_JBHSQW010000001.1"/>
</dbReference>
<evidence type="ECO:0000256" key="7">
    <source>
        <dbReference type="SAM" id="Phobius"/>
    </source>
</evidence>
<feature type="transmembrane region" description="Helical" evidence="7">
    <location>
        <begin position="234"/>
        <end position="252"/>
    </location>
</feature>
<protein>
    <submittedName>
        <fullName evidence="9">Type VII secretion integral membrane protein EccD</fullName>
    </submittedName>
</protein>
<dbReference type="InterPro" id="IPR006707">
    <property type="entry name" value="T7SS_EccD"/>
</dbReference>
<comment type="subcellular location">
    <subcellularLocation>
        <location evidence="1">Cell membrane</location>
        <topology evidence="1">Multi-pass membrane protein</topology>
    </subcellularLocation>
</comment>
<keyword evidence="5 7" id="KW-1133">Transmembrane helix</keyword>
<evidence type="ECO:0000259" key="8">
    <source>
        <dbReference type="Pfam" id="PF19053"/>
    </source>
</evidence>
<name>A0ABW1IWF8_9PSEU</name>
<organism evidence="9 10">
    <name type="scientific">Pseudonocardia hispaniensis</name>
    <dbReference type="NCBI Taxonomy" id="904933"/>
    <lineage>
        <taxon>Bacteria</taxon>
        <taxon>Bacillati</taxon>
        <taxon>Actinomycetota</taxon>
        <taxon>Actinomycetes</taxon>
        <taxon>Pseudonocardiales</taxon>
        <taxon>Pseudonocardiaceae</taxon>
        <taxon>Pseudonocardia</taxon>
    </lineage>
</organism>
<evidence type="ECO:0000256" key="5">
    <source>
        <dbReference type="ARBA" id="ARBA00022989"/>
    </source>
</evidence>
<dbReference type="Gene3D" id="3.10.20.90">
    <property type="entry name" value="Phosphatidylinositol 3-kinase Catalytic Subunit, Chain A, domain 1"/>
    <property type="match status" value="1"/>
</dbReference>
<keyword evidence="3" id="KW-1003">Cell membrane</keyword>
<dbReference type="PIRSF" id="PIRSF017804">
    <property type="entry name" value="Secretion_EccD1"/>
    <property type="match status" value="1"/>
</dbReference>
<comment type="caution">
    <text evidence="9">The sequence shown here is derived from an EMBL/GenBank/DDBJ whole genome shotgun (WGS) entry which is preliminary data.</text>
</comment>
<dbReference type="Proteomes" id="UP001596302">
    <property type="component" value="Unassembled WGS sequence"/>
</dbReference>
<evidence type="ECO:0000256" key="6">
    <source>
        <dbReference type="ARBA" id="ARBA00023136"/>
    </source>
</evidence>
<keyword evidence="6 7" id="KW-0472">Membrane</keyword>
<evidence type="ECO:0000256" key="4">
    <source>
        <dbReference type="ARBA" id="ARBA00022692"/>
    </source>
</evidence>
<evidence type="ECO:0000256" key="2">
    <source>
        <dbReference type="ARBA" id="ARBA00006162"/>
    </source>
</evidence>
<dbReference type="InterPro" id="IPR044049">
    <property type="entry name" value="EccD_transm"/>
</dbReference>